<dbReference type="InterPro" id="IPR005368">
    <property type="entry name" value="UPF0175"/>
</dbReference>
<evidence type="ECO:0000313" key="1">
    <source>
        <dbReference type="EMBL" id="HGC43182.1"/>
    </source>
</evidence>
<dbReference type="AlphaFoldDB" id="A0A8J4M6E1"/>
<dbReference type="Pfam" id="PF03683">
    <property type="entry name" value="UPF0175"/>
    <property type="match status" value="1"/>
</dbReference>
<reference evidence="1" key="1">
    <citation type="journal article" date="2020" name="mSystems">
        <title>Genome- and Community-Level Interaction Insights into Carbon Utilization and Element Cycling Functions of Hydrothermarchaeota in Hydrothermal Sediment.</title>
        <authorList>
            <person name="Zhou Z."/>
            <person name="Liu Y."/>
            <person name="Xu W."/>
            <person name="Pan J."/>
            <person name="Luo Z.H."/>
            <person name="Li M."/>
        </authorList>
    </citation>
    <scope>NUCLEOTIDE SEQUENCE</scope>
    <source>
        <strain evidence="1">SpSt-997</strain>
    </source>
</reference>
<sequence>MNLTVHIPDEMAPRLAAGGDLERRALEALLLEALRAGRITKAELRQALGFAALNELDGFLKAHGVFEEYTLADLERDRQTLDRLGV</sequence>
<comment type="caution">
    <text evidence="1">The sequence shown here is derived from an EMBL/GenBank/DDBJ whole genome shotgun (WGS) entry which is preliminary data.</text>
</comment>
<name>A0A8J4M6E1_9PROT</name>
<protein>
    <submittedName>
        <fullName evidence="1">Uncharacterized protein</fullName>
    </submittedName>
</protein>
<dbReference type="EMBL" id="DTQM01000162">
    <property type="protein sequence ID" value="HGC43182.1"/>
    <property type="molecule type" value="Genomic_DNA"/>
</dbReference>
<proteinExistence type="predicted"/>
<organism evidence="1">
    <name type="scientific">Acidicaldus sp</name>
    <dbReference type="NCBI Taxonomy" id="1872105"/>
    <lineage>
        <taxon>Bacteria</taxon>
        <taxon>Pseudomonadati</taxon>
        <taxon>Pseudomonadota</taxon>
        <taxon>Alphaproteobacteria</taxon>
        <taxon>Acetobacterales</taxon>
        <taxon>Acetobacteraceae</taxon>
        <taxon>Acidicaldus</taxon>
    </lineage>
</organism>
<gene>
    <name evidence="1" type="ORF">ENY07_08185</name>
</gene>
<accession>A0A8J4M6E1</accession>